<dbReference type="OrthoDB" id="5411773at2759"/>
<dbReference type="InterPro" id="IPR013083">
    <property type="entry name" value="Znf_RING/FYVE/PHD"/>
</dbReference>
<name>A0A1E3KFD2_9TREE</name>
<accession>A0A1E3KFD2</accession>
<feature type="compositionally biased region" description="Basic residues" evidence="2">
    <location>
        <begin position="390"/>
        <end position="401"/>
    </location>
</feature>
<feature type="compositionally biased region" description="Basic and acidic residues" evidence="2">
    <location>
        <begin position="231"/>
        <end position="242"/>
    </location>
</feature>
<dbReference type="SMART" id="SM01408">
    <property type="entry name" value="ING"/>
    <property type="match status" value="1"/>
</dbReference>
<dbReference type="InterPro" id="IPR028651">
    <property type="entry name" value="ING_fam"/>
</dbReference>
<dbReference type="Gene3D" id="3.30.40.10">
    <property type="entry name" value="Zinc/RING finger domain, C3HC4 (zinc finger)"/>
    <property type="match status" value="1"/>
</dbReference>
<dbReference type="AlphaFoldDB" id="A0A1E3KFD2"/>
<evidence type="ECO:0000313" key="5">
    <source>
        <dbReference type="Proteomes" id="UP000095149"/>
    </source>
</evidence>
<dbReference type="Proteomes" id="UP000095149">
    <property type="component" value="Unassembled WGS sequence"/>
</dbReference>
<sequence>MGTNKRPRRSNNPPQSPPSALLGEEDGPALSAPDKPIDTQQELEAWQEFAADHYETVEQLPLELHRNFRLLRELDDGALAQLGMLQDSMRQYIQERIALEQFEAPKEVPQRVQEGDPSRGSPIPGPSPAETPLKNTPSLAAHGEESASQLEKQKHDEGKGYLDVEMTEVPSNKHHSPSDPASQTLDTLEDDNAPEAEGPGDTTPARDSSTLADPLEGQIGPVDGVASADGVRSEGKYAKAVEAESGTISSPGQSQRRETNDTAPQQPSFLRPPGPHSLLPEIARLSRELVRTSDEKVAVAIGAYNAIDRHIRALDSALTAQEASILLGLRPSTLPSNAIDHTLAHDGGSAKTGLPGGSGPGVGSGTFAGVDGLAEGDEGEISLGLGGGGTRKKGKKRRNRKGRQEEAGGVGALGHEQEDWSIPVDPQERAKILLLPQGFVRRNDWMRQWFHLQCTNLTHPPTGKWLCNMCRPPAAGEEGGEPKRSHKAGAGRSHKAGAGASHKAGAGRSHKAGAGASHRAGVEEGPRAGGADGLPKKRARAR</sequence>
<feature type="compositionally biased region" description="Basic and acidic residues" evidence="2">
    <location>
        <begin position="104"/>
        <end position="117"/>
    </location>
</feature>
<dbReference type="Gene3D" id="6.10.140.1740">
    <property type="match status" value="2"/>
</dbReference>
<dbReference type="PANTHER" id="PTHR10333">
    <property type="entry name" value="INHIBITOR OF GROWTH PROTEIN"/>
    <property type="match status" value="1"/>
</dbReference>
<feature type="domain" description="Inhibitor of growth protein N-terminal histone-binding" evidence="3">
    <location>
        <begin position="49"/>
        <end position="321"/>
    </location>
</feature>
<comment type="caution">
    <text evidence="4">The sequence shown here is derived from an EMBL/GenBank/DDBJ whole genome shotgun (WGS) entry which is preliminary data.</text>
</comment>
<dbReference type="PANTHER" id="PTHR10333:SF42">
    <property type="entry name" value="INHIBITOR OF GROWTH PROTEIN 5"/>
    <property type="match status" value="1"/>
</dbReference>
<dbReference type="GO" id="GO:0006325">
    <property type="term" value="P:chromatin organization"/>
    <property type="evidence" value="ECO:0007669"/>
    <property type="project" value="UniProtKB-KW"/>
</dbReference>
<dbReference type="InterPro" id="IPR024610">
    <property type="entry name" value="ING_N_histone-binding"/>
</dbReference>
<dbReference type="EMBL" id="MEKH01000002">
    <property type="protein sequence ID" value="ODO11002.1"/>
    <property type="molecule type" value="Genomic_DNA"/>
</dbReference>
<dbReference type="GO" id="GO:0000785">
    <property type="term" value="C:chromatin"/>
    <property type="evidence" value="ECO:0007669"/>
    <property type="project" value="UniProtKB-ARBA"/>
</dbReference>
<feature type="compositionally biased region" description="Basic residues" evidence="2">
    <location>
        <begin position="484"/>
        <end position="495"/>
    </location>
</feature>
<evidence type="ECO:0000313" key="4">
    <source>
        <dbReference type="EMBL" id="ODO11002.1"/>
    </source>
</evidence>
<feature type="compositionally biased region" description="Basic and acidic residues" evidence="2">
    <location>
        <begin position="151"/>
        <end position="162"/>
    </location>
</feature>
<evidence type="ECO:0000259" key="3">
    <source>
        <dbReference type="SMART" id="SM01408"/>
    </source>
</evidence>
<dbReference type="GO" id="GO:0005634">
    <property type="term" value="C:nucleus"/>
    <property type="evidence" value="ECO:0007669"/>
    <property type="project" value="TreeGrafter"/>
</dbReference>
<keyword evidence="1" id="KW-0156">Chromatin regulator</keyword>
<protein>
    <recommendedName>
        <fullName evidence="3">Inhibitor of growth protein N-terminal histone-binding domain-containing protein</fullName>
    </recommendedName>
</protein>
<feature type="region of interest" description="Disordered" evidence="2">
    <location>
        <begin position="1"/>
        <end position="39"/>
    </location>
</feature>
<evidence type="ECO:0000256" key="2">
    <source>
        <dbReference type="SAM" id="MobiDB-lite"/>
    </source>
</evidence>
<organism evidence="4 5">
    <name type="scientific">Cryptococcus amylolentus CBS 6273</name>
    <dbReference type="NCBI Taxonomy" id="1296118"/>
    <lineage>
        <taxon>Eukaryota</taxon>
        <taxon>Fungi</taxon>
        <taxon>Dikarya</taxon>
        <taxon>Basidiomycota</taxon>
        <taxon>Agaricomycotina</taxon>
        <taxon>Tremellomycetes</taxon>
        <taxon>Tremellales</taxon>
        <taxon>Cryptococcaceae</taxon>
        <taxon>Cryptococcus</taxon>
    </lineage>
</organism>
<gene>
    <name evidence="4" type="ORF">I350_01602</name>
</gene>
<dbReference type="GO" id="GO:0006355">
    <property type="term" value="P:regulation of DNA-templated transcription"/>
    <property type="evidence" value="ECO:0007669"/>
    <property type="project" value="TreeGrafter"/>
</dbReference>
<feature type="region of interest" description="Disordered" evidence="2">
    <location>
        <begin position="104"/>
        <end position="278"/>
    </location>
</feature>
<dbReference type="Pfam" id="PF12998">
    <property type="entry name" value="ING"/>
    <property type="match status" value="2"/>
</dbReference>
<evidence type="ECO:0000256" key="1">
    <source>
        <dbReference type="ARBA" id="ARBA00022853"/>
    </source>
</evidence>
<feature type="compositionally biased region" description="Low complexity" evidence="2">
    <location>
        <begin position="496"/>
        <end position="507"/>
    </location>
</feature>
<feature type="region of interest" description="Disordered" evidence="2">
    <location>
        <begin position="475"/>
        <end position="542"/>
    </location>
</feature>
<dbReference type="InterPro" id="IPR011011">
    <property type="entry name" value="Znf_FYVE_PHD"/>
</dbReference>
<feature type="region of interest" description="Disordered" evidence="2">
    <location>
        <begin position="338"/>
        <end position="422"/>
    </location>
</feature>
<proteinExistence type="predicted"/>
<dbReference type="SUPFAM" id="SSF57903">
    <property type="entry name" value="FYVE/PHD zinc finger"/>
    <property type="match status" value="1"/>
</dbReference>
<feature type="compositionally biased region" description="Gly residues" evidence="2">
    <location>
        <begin position="354"/>
        <end position="366"/>
    </location>
</feature>
<reference evidence="4 5" key="1">
    <citation type="submission" date="2016-06" db="EMBL/GenBank/DDBJ databases">
        <title>Evolution of pathogenesis and genome organization in the Tremellales.</title>
        <authorList>
            <person name="Cuomo C."/>
            <person name="Litvintseva A."/>
            <person name="Heitman J."/>
            <person name="Chen Y."/>
            <person name="Sun S."/>
            <person name="Springer D."/>
            <person name="Dromer F."/>
            <person name="Young S."/>
            <person name="Zeng Q."/>
            <person name="Chapman S."/>
            <person name="Gujja S."/>
            <person name="Saif S."/>
            <person name="Birren B."/>
        </authorList>
    </citation>
    <scope>NUCLEOTIDE SEQUENCE [LARGE SCALE GENOMIC DNA]</scope>
    <source>
        <strain evidence="4 5">CBS 6273</strain>
    </source>
</reference>